<proteinExistence type="predicted"/>
<gene>
    <name evidence="2" type="ORF">JYU34_011831</name>
</gene>
<organism evidence="2 3">
    <name type="scientific">Plutella xylostella</name>
    <name type="common">Diamondback moth</name>
    <name type="synonym">Plutella maculipennis</name>
    <dbReference type="NCBI Taxonomy" id="51655"/>
    <lineage>
        <taxon>Eukaryota</taxon>
        <taxon>Metazoa</taxon>
        <taxon>Ecdysozoa</taxon>
        <taxon>Arthropoda</taxon>
        <taxon>Hexapoda</taxon>
        <taxon>Insecta</taxon>
        <taxon>Pterygota</taxon>
        <taxon>Neoptera</taxon>
        <taxon>Endopterygota</taxon>
        <taxon>Lepidoptera</taxon>
        <taxon>Glossata</taxon>
        <taxon>Ditrysia</taxon>
        <taxon>Yponomeutoidea</taxon>
        <taxon>Plutellidae</taxon>
        <taxon>Plutella</taxon>
    </lineage>
</organism>
<name>A0ABQ7QDM8_PLUXY</name>
<accession>A0ABQ7QDM8</accession>
<feature type="compositionally biased region" description="Low complexity" evidence="1">
    <location>
        <begin position="28"/>
        <end position="39"/>
    </location>
</feature>
<feature type="compositionally biased region" description="Basic residues" evidence="1">
    <location>
        <begin position="52"/>
        <end position="70"/>
    </location>
</feature>
<evidence type="ECO:0000313" key="2">
    <source>
        <dbReference type="EMBL" id="KAG7303342.1"/>
    </source>
</evidence>
<reference evidence="2 3" key="1">
    <citation type="submission" date="2021-06" db="EMBL/GenBank/DDBJ databases">
        <title>A haploid diamondback moth (Plutella xylostella L.) genome assembly resolves 31 chromosomes and identifies a diamide resistance mutation.</title>
        <authorList>
            <person name="Ward C.M."/>
            <person name="Perry K.D."/>
            <person name="Baker G."/>
            <person name="Powis K."/>
            <person name="Heckel D.G."/>
            <person name="Baxter S.W."/>
        </authorList>
    </citation>
    <scope>NUCLEOTIDE SEQUENCE [LARGE SCALE GENOMIC DNA]</scope>
    <source>
        <strain evidence="2 3">LV</strain>
        <tissue evidence="2">Single pupa</tissue>
    </source>
</reference>
<evidence type="ECO:0000256" key="1">
    <source>
        <dbReference type="SAM" id="MobiDB-lite"/>
    </source>
</evidence>
<dbReference type="EMBL" id="JAHIBW010000016">
    <property type="protein sequence ID" value="KAG7303342.1"/>
    <property type="molecule type" value="Genomic_DNA"/>
</dbReference>
<keyword evidence="3" id="KW-1185">Reference proteome</keyword>
<feature type="region of interest" description="Disordered" evidence="1">
    <location>
        <begin position="28"/>
        <end position="71"/>
    </location>
</feature>
<evidence type="ECO:0000313" key="3">
    <source>
        <dbReference type="Proteomes" id="UP000823941"/>
    </source>
</evidence>
<comment type="caution">
    <text evidence="2">The sequence shown here is derived from an EMBL/GenBank/DDBJ whole genome shotgun (WGS) entry which is preliminary data.</text>
</comment>
<dbReference type="Proteomes" id="UP000823941">
    <property type="component" value="Chromosome 16"/>
</dbReference>
<sequence length="97" mass="10638">MPAARTTTWRSIHNGPSPCIAETAATGEAAAPWASTAATRPGSPCWAPRTCHPPRPRSTTRPRPTRRPSRRYGSVLTAPHLRMCRTINRLELILGSR</sequence>
<protein>
    <submittedName>
        <fullName evidence="2">Uncharacterized protein</fullName>
    </submittedName>
</protein>